<dbReference type="Pfam" id="PF25989">
    <property type="entry name" value="YknX_C"/>
    <property type="match status" value="1"/>
</dbReference>
<proteinExistence type="predicted"/>
<gene>
    <name evidence="6" type="ORF">SAMN02745196_02224</name>
</gene>
<dbReference type="RefSeq" id="WP_072832086.1">
    <property type="nucleotide sequence ID" value="NZ_FQXP01000008.1"/>
</dbReference>
<protein>
    <submittedName>
        <fullName evidence="6">HlyD family secretion protein</fullName>
    </submittedName>
</protein>
<feature type="domain" description="YknX-like barrel-sandwich hybrid" evidence="3">
    <location>
        <begin position="61"/>
        <end position="202"/>
    </location>
</feature>
<dbReference type="PANTHER" id="PTHR30469">
    <property type="entry name" value="MULTIDRUG RESISTANCE PROTEIN MDTA"/>
    <property type="match status" value="1"/>
</dbReference>
<feature type="region of interest" description="Disordered" evidence="1">
    <location>
        <begin position="352"/>
        <end position="372"/>
    </location>
</feature>
<keyword evidence="2" id="KW-0472">Membrane</keyword>
<dbReference type="EMBL" id="FQXP01000008">
    <property type="protein sequence ID" value="SHH98815.1"/>
    <property type="molecule type" value="Genomic_DNA"/>
</dbReference>
<feature type="domain" description="YknX-like C-terminal permuted SH3-like" evidence="4">
    <location>
        <begin position="306"/>
        <end position="369"/>
    </location>
</feature>
<evidence type="ECO:0000256" key="2">
    <source>
        <dbReference type="SAM" id="Phobius"/>
    </source>
</evidence>
<organism evidence="6 7">
    <name type="scientific">Clostridium collagenovorans DSM 3089</name>
    <dbReference type="NCBI Taxonomy" id="1121306"/>
    <lineage>
        <taxon>Bacteria</taxon>
        <taxon>Bacillati</taxon>
        <taxon>Bacillota</taxon>
        <taxon>Clostridia</taxon>
        <taxon>Eubacteriales</taxon>
        <taxon>Clostridiaceae</taxon>
        <taxon>Clostridium</taxon>
    </lineage>
</organism>
<dbReference type="Gene3D" id="2.40.50.100">
    <property type="match status" value="1"/>
</dbReference>
<dbReference type="Gene3D" id="2.40.420.20">
    <property type="match status" value="1"/>
</dbReference>
<keyword evidence="7" id="KW-1185">Reference proteome</keyword>
<reference evidence="6 7" key="1">
    <citation type="submission" date="2016-11" db="EMBL/GenBank/DDBJ databases">
        <authorList>
            <person name="Jaros S."/>
            <person name="Januszkiewicz K."/>
            <person name="Wedrychowicz H."/>
        </authorList>
    </citation>
    <scope>NUCLEOTIDE SEQUENCE [LARGE SCALE GENOMIC DNA]</scope>
    <source>
        <strain evidence="6 7">DSM 3089</strain>
    </source>
</reference>
<evidence type="ECO:0000259" key="3">
    <source>
        <dbReference type="Pfam" id="PF25984"/>
    </source>
</evidence>
<dbReference type="InterPro" id="IPR058636">
    <property type="entry name" value="Beta-barrel_YknX"/>
</dbReference>
<dbReference type="OrthoDB" id="2155027at2"/>
<dbReference type="STRING" id="1121306.SAMN02745196_02224"/>
<dbReference type="InterPro" id="IPR058637">
    <property type="entry name" value="YknX-like_C"/>
</dbReference>
<feature type="transmembrane region" description="Helical" evidence="2">
    <location>
        <begin position="6"/>
        <end position="25"/>
    </location>
</feature>
<keyword evidence="2" id="KW-0812">Transmembrane</keyword>
<sequence length="372" mass="41053">MKKNIIVGSIIIASSLILIGSALYIKNTSSSQGARAKVEILDIKSSEKVFINGKIIPENSEAIYLDSMKGKVNEVKVENGQEVKKDDILFIYKNEQVTEQIAQVNNQKTTSIKQKNGLISKKDKTKQQVANVQDDATNQTLLAGLSGGGIESQIAAIDEQIATIDIQINSFDDQLKALKEKEYYNVKSPIDGKVIIKDESKNPTDPYMIIEDSKFYVKGVVNEKELLKLKLDQAVDVNVLSNNAKLKGKVTFIDNRPTESMDAAAAMKAGGSEISSYEVKISLDSQENIINGFHVQAIAKLSNEEIKIPKKAIIEENDKKYVFKSINNKLSKVEVEGENVANDEFKVTKGVDEEDKVVTNPSENMKEGDSCE</sequence>
<evidence type="ECO:0000256" key="1">
    <source>
        <dbReference type="SAM" id="MobiDB-lite"/>
    </source>
</evidence>
<dbReference type="Pfam" id="PF25990">
    <property type="entry name" value="Beta-barrel_YknX"/>
    <property type="match status" value="1"/>
</dbReference>
<dbReference type="AlphaFoldDB" id="A0A1M5XG09"/>
<dbReference type="PANTHER" id="PTHR30469:SF15">
    <property type="entry name" value="HLYD FAMILY OF SECRETION PROTEINS"/>
    <property type="match status" value="1"/>
</dbReference>
<dbReference type="GO" id="GO:0015562">
    <property type="term" value="F:efflux transmembrane transporter activity"/>
    <property type="evidence" value="ECO:0007669"/>
    <property type="project" value="TreeGrafter"/>
</dbReference>
<accession>A0A1M5XG09</accession>
<keyword evidence="2" id="KW-1133">Transmembrane helix</keyword>
<evidence type="ECO:0000313" key="7">
    <source>
        <dbReference type="Proteomes" id="UP000184526"/>
    </source>
</evidence>
<dbReference type="GO" id="GO:1990281">
    <property type="term" value="C:efflux pump complex"/>
    <property type="evidence" value="ECO:0007669"/>
    <property type="project" value="TreeGrafter"/>
</dbReference>
<evidence type="ECO:0000259" key="4">
    <source>
        <dbReference type="Pfam" id="PF25989"/>
    </source>
</evidence>
<evidence type="ECO:0000313" key="6">
    <source>
        <dbReference type="EMBL" id="SHH98815.1"/>
    </source>
</evidence>
<evidence type="ECO:0000259" key="5">
    <source>
        <dbReference type="Pfam" id="PF25990"/>
    </source>
</evidence>
<name>A0A1M5XG09_9CLOT</name>
<dbReference type="Gene3D" id="2.40.30.170">
    <property type="match status" value="1"/>
</dbReference>
<dbReference type="Proteomes" id="UP000184526">
    <property type="component" value="Unassembled WGS sequence"/>
</dbReference>
<feature type="domain" description="YknX-like beta-barrel" evidence="5">
    <location>
        <begin position="216"/>
        <end position="296"/>
    </location>
</feature>
<dbReference type="InterPro" id="IPR058639">
    <property type="entry name" value="BSH_YknX-like"/>
</dbReference>
<dbReference type="Pfam" id="PF25984">
    <property type="entry name" value="BSH_YknX"/>
    <property type="match status" value="1"/>
</dbReference>